<keyword evidence="3" id="KW-1185">Reference proteome</keyword>
<gene>
    <name evidence="2" type="ORF">PDIGIT_LOCUS6849</name>
</gene>
<dbReference type="AlphaFoldDB" id="A0A9W4XMD0"/>
<dbReference type="EMBL" id="CAOQHR010000004">
    <property type="protein sequence ID" value="CAI6333800.1"/>
    <property type="molecule type" value="Genomic_DNA"/>
</dbReference>
<dbReference type="Proteomes" id="UP001152607">
    <property type="component" value="Unassembled WGS sequence"/>
</dbReference>
<evidence type="ECO:0000313" key="3">
    <source>
        <dbReference type="Proteomes" id="UP001152607"/>
    </source>
</evidence>
<feature type="transmembrane region" description="Helical" evidence="1">
    <location>
        <begin position="92"/>
        <end position="115"/>
    </location>
</feature>
<organism evidence="2 3">
    <name type="scientific">Periconia digitata</name>
    <dbReference type="NCBI Taxonomy" id="1303443"/>
    <lineage>
        <taxon>Eukaryota</taxon>
        <taxon>Fungi</taxon>
        <taxon>Dikarya</taxon>
        <taxon>Ascomycota</taxon>
        <taxon>Pezizomycotina</taxon>
        <taxon>Dothideomycetes</taxon>
        <taxon>Pleosporomycetidae</taxon>
        <taxon>Pleosporales</taxon>
        <taxon>Massarineae</taxon>
        <taxon>Periconiaceae</taxon>
        <taxon>Periconia</taxon>
    </lineage>
</organism>
<keyword evidence="1" id="KW-1133">Transmembrane helix</keyword>
<evidence type="ECO:0000256" key="1">
    <source>
        <dbReference type="SAM" id="Phobius"/>
    </source>
</evidence>
<proteinExistence type="predicted"/>
<protein>
    <submittedName>
        <fullName evidence="2">Uncharacterized protein</fullName>
    </submittedName>
</protein>
<name>A0A9W4XMD0_9PLEO</name>
<keyword evidence="1" id="KW-0812">Transmembrane</keyword>
<evidence type="ECO:0000313" key="2">
    <source>
        <dbReference type="EMBL" id="CAI6333800.1"/>
    </source>
</evidence>
<keyword evidence="1" id="KW-0472">Membrane</keyword>
<reference evidence="2" key="1">
    <citation type="submission" date="2023-01" db="EMBL/GenBank/DDBJ databases">
        <authorList>
            <person name="Van Ghelder C."/>
            <person name="Rancurel C."/>
        </authorList>
    </citation>
    <scope>NUCLEOTIDE SEQUENCE</scope>
    <source>
        <strain evidence="2">CNCM I-4278</strain>
    </source>
</reference>
<comment type="caution">
    <text evidence="2">The sequence shown here is derived from an EMBL/GenBank/DDBJ whole genome shotgun (WGS) entry which is preliminary data.</text>
</comment>
<sequence length="133" mass="15082">MPCRLLHPLMALWSKRAITYDARISKQPLCCLAHSGWRERSLLGGEACSVPNLHWAACAGMLHPVPTPFQRTIVPAFVPSHMRRAAVTQSPLRPFVFSRLFSFLSILFLFVFLWLNQALLLPICRLLGCPRND</sequence>
<accession>A0A9W4XMD0</accession>